<gene>
    <name evidence="3" type="ORF">SGN30_14010</name>
</gene>
<reference evidence="3" key="1">
    <citation type="submission" date="2023-11" db="EMBL/GenBank/DDBJ databases">
        <title>Identification and selenium tolerance of Delftia acidovorans R3-25.</title>
        <authorList>
            <person name="Zhang S."/>
            <person name="Liu Y."/>
            <person name="Guo Y."/>
        </authorList>
    </citation>
    <scope>NUCLEOTIDE SEQUENCE</scope>
    <source>
        <strain evidence="3">R3-25</strain>
    </source>
</reference>
<evidence type="ECO:0000256" key="2">
    <source>
        <dbReference type="PIRSR" id="PIRSR602481-2"/>
    </source>
</evidence>
<dbReference type="EMBL" id="JAWWMZ010000004">
    <property type="protein sequence ID" value="MDX4954527.1"/>
    <property type="molecule type" value="Genomic_DNA"/>
</dbReference>
<dbReference type="Gene3D" id="1.10.10.10">
    <property type="entry name" value="Winged helix-like DNA-binding domain superfamily/Winged helix DNA-binding domain"/>
    <property type="match status" value="1"/>
</dbReference>
<feature type="binding site" evidence="1">
    <location>
        <position position="101"/>
    </location>
    <ligand>
        <name>Zn(2+)</name>
        <dbReference type="ChEBI" id="CHEBI:29105"/>
    </ligand>
</feature>
<comment type="cofactor">
    <cofactor evidence="2">
        <name>Mn(2+)</name>
        <dbReference type="ChEBI" id="CHEBI:29035"/>
    </cofactor>
    <cofactor evidence="2">
        <name>Fe(2+)</name>
        <dbReference type="ChEBI" id="CHEBI:29033"/>
    </cofactor>
    <text evidence="2">Binds 1 Mn(2+) or Fe(2+) ion per subunit.</text>
</comment>
<dbReference type="InterPro" id="IPR002481">
    <property type="entry name" value="FUR"/>
</dbReference>
<evidence type="ECO:0000256" key="1">
    <source>
        <dbReference type="PIRSR" id="PIRSR602481-1"/>
    </source>
</evidence>
<accession>A0AAJ2VAI6</accession>
<keyword evidence="1" id="KW-0479">Metal-binding</keyword>
<feature type="binding site" evidence="1">
    <location>
        <position position="153"/>
    </location>
    <ligand>
        <name>Zn(2+)</name>
        <dbReference type="ChEBI" id="CHEBI:29105"/>
    </ligand>
</feature>
<proteinExistence type="predicted"/>
<feature type="binding site" evidence="1">
    <location>
        <position position="104"/>
    </location>
    <ligand>
        <name>Zn(2+)</name>
        <dbReference type="ChEBI" id="CHEBI:29105"/>
    </ligand>
</feature>
<dbReference type="Proteomes" id="UP001287445">
    <property type="component" value="Unassembled WGS sequence"/>
</dbReference>
<dbReference type="GO" id="GO:0003700">
    <property type="term" value="F:DNA-binding transcription factor activity"/>
    <property type="evidence" value="ECO:0007669"/>
    <property type="project" value="InterPro"/>
</dbReference>
<keyword evidence="1" id="KW-0862">Zinc</keyword>
<dbReference type="AlphaFoldDB" id="A0AAJ2VAI6"/>
<evidence type="ECO:0000313" key="4">
    <source>
        <dbReference type="Proteomes" id="UP001287445"/>
    </source>
</evidence>
<dbReference type="InterPro" id="IPR036388">
    <property type="entry name" value="WH-like_DNA-bd_sf"/>
</dbReference>
<organism evidence="3 4">
    <name type="scientific">Delftia acidovorans</name>
    <name type="common">Pseudomonas acidovorans</name>
    <name type="synonym">Comamonas acidovorans</name>
    <dbReference type="NCBI Taxonomy" id="80866"/>
    <lineage>
        <taxon>Bacteria</taxon>
        <taxon>Pseudomonadati</taxon>
        <taxon>Pseudomonadota</taxon>
        <taxon>Betaproteobacteria</taxon>
        <taxon>Burkholderiales</taxon>
        <taxon>Comamonadaceae</taxon>
        <taxon>Delftia</taxon>
    </lineage>
</organism>
<dbReference type="GO" id="GO:0046872">
    <property type="term" value="F:metal ion binding"/>
    <property type="evidence" value="ECO:0007669"/>
    <property type="project" value="UniProtKB-KW"/>
</dbReference>
<feature type="binding site" evidence="2">
    <location>
        <position position="119"/>
    </location>
    <ligand>
        <name>Fe cation</name>
        <dbReference type="ChEBI" id="CHEBI:24875"/>
    </ligand>
</feature>
<dbReference type="RefSeq" id="WP_319073772.1">
    <property type="nucleotide sequence ID" value="NZ_JAWWMZ010000004.1"/>
</dbReference>
<name>A0AAJ2VAI6_DELAC</name>
<feature type="binding site" evidence="1">
    <location>
        <position position="150"/>
    </location>
    <ligand>
        <name>Zn(2+)</name>
        <dbReference type="ChEBI" id="CHEBI:29105"/>
    </ligand>
</feature>
<evidence type="ECO:0000313" key="3">
    <source>
        <dbReference type="EMBL" id="MDX4954527.1"/>
    </source>
</evidence>
<keyword evidence="2" id="KW-0408">Iron</keyword>
<sequence length="165" mass="16940">MSLPIPTSLPIPAGMRSTRATRAVLAMWESRADALLSEADVEAALHAQGVQVNRVTVYRLLDRLAAAGVLRRSVDAARVARYGRSVPGAARQADAAAHFECADCHSAFRLGGEGGGGGEPLQAALLQLRQALAASGLQGRAIDVAVTGLCQDCSSAGPSRNAPAA</sequence>
<dbReference type="Pfam" id="PF01475">
    <property type="entry name" value="FUR"/>
    <property type="match status" value="1"/>
</dbReference>
<dbReference type="InterPro" id="IPR036390">
    <property type="entry name" value="WH_DNA-bd_sf"/>
</dbReference>
<protein>
    <submittedName>
        <fullName evidence="3">Transcriptional repressor</fullName>
    </submittedName>
</protein>
<comment type="caution">
    <text evidence="3">The sequence shown here is derived from an EMBL/GenBank/DDBJ whole genome shotgun (WGS) entry which is preliminary data.</text>
</comment>
<comment type="cofactor">
    <cofactor evidence="1">
        <name>Zn(2+)</name>
        <dbReference type="ChEBI" id="CHEBI:29105"/>
    </cofactor>
    <text evidence="1">Binds 1 zinc ion per subunit.</text>
</comment>
<dbReference type="SUPFAM" id="SSF46785">
    <property type="entry name" value="Winged helix' DNA-binding domain"/>
    <property type="match status" value="1"/>
</dbReference>